<dbReference type="SUPFAM" id="SSF49452">
    <property type="entry name" value="Starch-binding domain-like"/>
    <property type="match status" value="1"/>
</dbReference>
<dbReference type="PROSITE" id="PS51272">
    <property type="entry name" value="SLH"/>
    <property type="match status" value="3"/>
</dbReference>
<dbReference type="EMBL" id="FWXW01000007">
    <property type="protein sequence ID" value="SMC78981.1"/>
    <property type="molecule type" value="Genomic_DNA"/>
</dbReference>
<dbReference type="Pfam" id="PF00395">
    <property type="entry name" value="SLH"/>
    <property type="match status" value="3"/>
</dbReference>
<sequence>MKKTYRKWLALALVLSFCLALAPMPAHAAADDVTGHWAEETLRQWESLGLLKGDGTGNLNPDRPVTRAEWMALVNRVMGYTEKSDAVGAYSDVSAGDWYYDDARIALAAGYIGGTSGRTLSPRMNLTREQAVTMLARMEGIDPDDVDPSVLLRAGDADAVSSWAEAWVAGAMAEGLVGGNGAVLKPSADITRAETVVMLDRVRTDSRIFAFPGEYGPTVGSASVGSVQIAAPGVTLKNYEVSGDVVLSPLVEDGDVRLENVRIGGTLYINGGGDHSVTLVNLNAAHLVLLREDGLPVRIMMYGNSSVGDALLGSGAILVTRELVSGGIGEVILSPDFLAGGTVELQGPFPAVTNRYPGAAMILTTADIGTLHLMAPAVLTGTGSILLANVDAGAGEGSSLPVNPDSMMGAGALDVTISAPVTGGGGGGLGGGGGTPAVTTGTLNGAVLDGTAPLAGADVSLTVSGTEYSAVTSAGGTYSIAGIPEGTGYTVTASKFGYVSGSFSADIAAGETSAASGLTLTRLAAVFTKVAAIDDSAGKITLMGVADPIPFEDAVGYEALKIGDYVNYTVADGVYTIQKAELFHKTISSYTQNAHYVFFSGVRYDMSENKNDSGLNTLDPTDFPGDWFSAARDVYLDPFGDIVAFDPSSRTIEYSSGYVVLTKAEINGGVYQVEASNNMFSYETLTVNTDDSASMDAFNACDKDTGDIPILVRASVTRSVITMTAAPELSDDIVQGFMRIGSSGGTDVNADEDTRFIYYSTSDGSMDTYIGVNNTPTIDGSLTQYAYVLTDTGGEARTILIVCTSHAEPEIVTSVGLLFVYDNSIIIKTEDSIVTYTYQVLMNGSKCELVSVNDFTSPIWVYLYVTYKYTPAFMIPISPLQNDPKGLNGCLSGTVSSFDSGVLTTQNGSCTVPDTLGCYIVGTGGDDGYSNDYTIKAGDTIYALVLNGEAAMLMVFPGS</sequence>
<accession>A0A1W2C1L8</accession>
<feature type="domain" description="SLH" evidence="3">
    <location>
        <begin position="151"/>
        <end position="213"/>
    </location>
</feature>
<name>A0A1W2C1L8_9FIRM</name>
<dbReference type="PANTHER" id="PTHR43308">
    <property type="entry name" value="OUTER MEMBRANE PROTEIN ALPHA-RELATED"/>
    <property type="match status" value="1"/>
</dbReference>
<feature type="domain" description="SLH" evidence="3">
    <location>
        <begin position="89"/>
        <end position="149"/>
    </location>
</feature>
<dbReference type="InterPro" id="IPR001119">
    <property type="entry name" value="SLH_dom"/>
</dbReference>
<dbReference type="AlphaFoldDB" id="A0A1W2C1L8"/>
<dbReference type="Pfam" id="PF13620">
    <property type="entry name" value="CarboxypepD_reg"/>
    <property type="match status" value="1"/>
</dbReference>
<dbReference type="GO" id="GO:0030246">
    <property type="term" value="F:carbohydrate binding"/>
    <property type="evidence" value="ECO:0007669"/>
    <property type="project" value="InterPro"/>
</dbReference>
<dbReference type="InterPro" id="IPR051465">
    <property type="entry name" value="Cell_Envelope_Struct_Comp"/>
</dbReference>
<protein>
    <submittedName>
        <fullName evidence="4">S-layer homology domain-containing protein</fullName>
    </submittedName>
</protein>
<feature type="domain" description="SLH" evidence="3">
    <location>
        <begin position="25"/>
        <end position="88"/>
    </location>
</feature>
<feature type="signal peptide" evidence="2">
    <location>
        <begin position="1"/>
        <end position="28"/>
    </location>
</feature>
<evidence type="ECO:0000256" key="2">
    <source>
        <dbReference type="SAM" id="SignalP"/>
    </source>
</evidence>
<keyword evidence="1" id="KW-0677">Repeat</keyword>
<evidence type="ECO:0000256" key="1">
    <source>
        <dbReference type="ARBA" id="ARBA00022737"/>
    </source>
</evidence>
<dbReference type="PANTHER" id="PTHR43308:SF5">
    <property type="entry name" value="S-LAYER PROTEIN _ PEPTIDOGLYCAN ENDO-BETA-N-ACETYLGLUCOSAMINIDASE"/>
    <property type="match status" value="1"/>
</dbReference>
<dbReference type="Proteomes" id="UP000192790">
    <property type="component" value="Unassembled WGS sequence"/>
</dbReference>
<evidence type="ECO:0000313" key="4">
    <source>
        <dbReference type="EMBL" id="SMC78981.1"/>
    </source>
</evidence>
<proteinExistence type="predicted"/>
<organism evidence="4 5">
    <name type="scientific">Papillibacter cinnamivorans DSM 12816</name>
    <dbReference type="NCBI Taxonomy" id="1122930"/>
    <lineage>
        <taxon>Bacteria</taxon>
        <taxon>Bacillati</taxon>
        <taxon>Bacillota</taxon>
        <taxon>Clostridia</taxon>
        <taxon>Eubacteriales</taxon>
        <taxon>Oscillospiraceae</taxon>
        <taxon>Papillibacter</taxon>
    </lineage>
</organism>
<dbReference type="STRING" id="1122930.SAMN02745168_2510"/>
<dbReference type="InterPro" id="IPR013784">
    <property type="entry name" value="Carb-bd-like_fold"/>
</dbReference>
<feature type="chain" id="PRO_5013275224" evidence="2">
    <location>
        <begin position="29"/>
        <end position="959"/>
    </location>
</feature>
<dbReference type="OrthoDB" id="2744137at2"/>
<keyword evidence="5" id="KW-1185">Reference proteome</keyword>
<keyword evidence="2" id="KW-0732">Signal</keyword>
<gene>
    <name evidence="4" type="ORF">SAMN02745168_2510</name>
</gene>
<evidence type="ECO:0000313" key="5">
    <source>
        <dbReference type="Proteomes" id="UP000192790"/>
    </source>
</evidence>
<reference evidence="4 5" key="1">
    <citation type="submission" date="2017-04" db="EMBL/GenBank/DDBJ databases">
        <authorList>
            <person name="Afonso C.L."/>
            <person name="Miller P.J."/>
            <person name="Scott M.A."/>
            <person name="Spackman E."/>
            <person name="Goraichik I."/>
            <person name="Dimitrov K.M."/>
            <person name="Suarez D.L."/>
            <person name="Swayne D.E."/>
        </authorList>
    </citation>
    <scope>NUCLEOTIDE SEQUENCE [LARGE SCALE GENOMIC DNA]</scope>
    <source>
        <strain evidence="4 5">DSM 12816</strain>
    </source>
</reference>
<evidence type="ECO:0000259" key="3">
    <source>
        <dbReference type="PROSITE" id="PS51272"/>
    </source>
</evidence>
<dbReference type="RefSeq" id="WP_159448113.1">
    <property type="nucleotide sequence ID" value="NZ_FWXW01000007.1"/>
</dbReference>
<dbReference type="Gene3D" id="2.60.40.1120">
    <property type="entry name" value="Carboxypeptidase-like, regulatory domain"/>
    <property type="match status" value="1"/>
</dbReference>